<name>A0A4Z2EYA4_9TELE</name>
<accession>A0A4Z2EYA4</accession>
<dbReference type="AlphaFoldDB" id="A0A4Z2EYA4"/>
<comment type="caution">
    <text evidence="1">The sequence shown here is derived from an EMBL/GenBank/DDBJ whole genome shotgun (WGS) entry which is preliminary data.</text>
</comment>
<sequence length="76" mass="7581">MGRGSVAPVGPCGSVAPVGLWAPVAPVGLWPLWVCGPCGSVAPVAPSSARASALSSATRLQSLRLAAWIPVTSSTW</sequence>
<gene>
    <name evidence="1" type="ORF">EYF80_055891</name>
</gene>
<keyword evidence="2" id="KW-1185">Reference proteome</keyword>
<dbReference type="Proteomes" id="UP000314294">
    <property type="component" value="Unassembled WGS sequence"/>
</dbReference>
<proteinExistence type="predicted"/>
<evidence type="ECO:0000313" key="1">
    <source>
        <dbReference type="EMBL" id="TNN33947.1"/>
    </source>
</evidence>
<evidence type="ECO:0000313" key="2">
    <source>
        <dbReference type="Proteomes" id="UP000314294"/>
    </source>
</evidence>
<dbReference type="EMBL" id="SRLO01002080">
    <property type="protein sequence ID" value="TNN33947.1"/>
    <property type="molecule type" value="Genomic_DNA"/>
</dbReference>
<protein>
    <submittedName>
        <fullName evidence="1">Uncharacterized protein</fullName>
    </submittedName>
</protein>
<reference evidence="1 2" key="1">
    <citation type="submission" date="2019-03" db="EMBL/GenBank/DDBJ databases">
        <title>First draft genome of Liparis tanakae, snailfish: a comprehensive survey of snailfish specific genes.</title>
        <authorList>
            <person name="Kim W."/>
            <person name="Song I."/>
            <person name="Jeong J.-H."/>
            <person name="Kim D."/>
            <person name="Kim S."/>
            <person name="Ryu S."/>
            <person name="Song J.Y."/>
            <person name="Lee S.K."/>
        </authorList>
    </citation>
    <scope>NUCLEOTIDE SEQUENCE [LARGE SCALE GENOMIC DNA]</scope>
    <source>
        <tissue evidence="1">Muscle</tissue>
    </source>
</reference>
<organism evidence="1 2">
    <name type="scientific">Liparis tanakae</name>
    <name type="common">Tanaka's snailfish</name>
    <dbReference type="NCBI Taxonomy" id="230148"/>
    <lineage>
        <taxon>Eukaryota</taxon>
        <taxon>Metazoa</taxon>
        <taxon>Chordata</taxon>
        <taxon>Craniata</taxon>
        <taxon>Vertebrata</taxon>
        <taxon>Euteleostomi</taxon>
        <taxon>Actinopterygii</taxon>
        <taxon>Neopterygii</taxon>
        <taxon>Teleostei</taxon>
        <taxon>Neoteleostei</taxon>
        <taxon>Acanthomorphata</taxon>
        <taxon>Eupercaria</taxon>
        <taxon>Perciformes</taxon>
        <taxon>Cottioidei</taxon>
        <taxon>Cottales</taxon>
        <taxon>Liparidae</taxon>
        <taxon>Liparis</taxon>
    </lineage>
</organism>